<name>A0A7Y9J818_9PSEU</name>
<comment type="caution">
    <text evidence="2">The sequence shown here is derived from an EMBL/GenBank/DDBJ whole genome shotgun (WGS) entry which is preliminary data.</text>
</comment>
<dbReference type="EMBL" id="JACCBN010000001">
    <property type="protein sequence ID" value="NYD38828.1"/>
    <property type="molecule type" value="Genomic_DNA"/>
</dbReference>
<dbReference type="AlphaFoldDB" id="A0A7Y9J818"/>
<organism evidence="2 3">
    <name type="scientific">Actinomycetospora corticicola</name>
    <dbReference type="NCBI Taxonomy" id="663602"/>
    <lineage>
        <taxon>Bacteria</taxon>
        <taxon>Bacillati</taxon>
        <taxon>Actinomycetota</taxon>
        <taxon>Actinomycetes</taxon>
        <taxon>Pseudonocardiales</taxon>
        <taxon>Pseudonocardiaceae</taxon>
        <taxon>Actinomycetospora</taxon>
    </lineage>
</organism>
<evidence type="ECO:0000256" key="1">
    <source>
        <dbReference type="SAM" id="MobiDB-lite"/>
    </source>
</evidence>
<sequence length="70" mass="7571">MSEPGPDYTADGVPTFDFVRDRIEQRAATADGAGELDAATPEAHDLDRQEAERAEAARAKLEEIRRSLGG</sequence>
<feature type="region of interest" description="Disordered" evidence="1">
    <location>
        <begin position="29"/>
        <end position="55"/>
    </location>
</feature>
<evidence type="ECO:0000313" key="3">
    <source>
        <dbReference type="Proteomes" id="UP000535890"/>
    </source>
</evidence>
<protein>
    <submittedName>
        <fullName evidence="2">Phage shock protein A</fullName>
    </submittedName>
</protein>
<keyword evidence="3" id="KW-1185">Reference proteome</keyword>
<dbReference type="Proteomes" id="UP000535890">
    <property type="component" value="Unassembled WGS sequence"/>
</dbReference>
<dbReference type="RefSeq" id="WP_179796218.1">
    <property type="nucleotide sequence ID" value="NZ_BAABHP010000019.1"/>
</dbReference>
<proteinExistence type="predicted"/>
<reference evidence="2 3" key="1">
    <citation type="submission" date="2020-07" db="EMBL/GenBank/DDBJ databases">
        <title>Sequencing the genomes of 1000 actinobacteria strains.</title>
        <authorList>
            <person name="Klenk H.-P."/>
        </authorList>
    </citation>
    <scope>NUCLEOTIDE SEQUENCE [LARGE SCALE GENOMIC DNA]</scope>
    <source>
        <strain evidence="2 3">DSM 45772</strain>
    </source>
</reference>
<accession>A0A7Y9J818</accession>
<feature type="compositionally biased region" description="Basic and acidic residues" evidence="1">
    <location>
        <begin position="42"/>
        <end position="55"/>
    </location>
</feature>
<evidence type="ECO:0000313" key="2">
    <source>
        <dbReference type="EMBL" id="NYD38828.1"/>
    </source>
</evidence>
<gene>
    <name evidence="2" type="ORF">BJ983_004930</name>
</gene>